<dbReference type="Proteomes" id="UP000247498">
    <property type="component" value="Unassembled WGS sequence"/>
</dbReference>
<keyword evidence="7" id="KW-1185">Reference proteome</keyword>
<evidence type="ECO:0000256" key="1">
    <source>
        <dbReference type="ARBA" id="ARBA00004370"/>
    </source>
</evidence>
<dbReference type="GO" id="GO:0045259">
    <property type="term" value="C:proton-transporting ATP synthase complex"/>
    <property type="evidence" value="ECO:0007669"/>
    <property type="project" value="InterPro"/>
</dbReference>
<evidence type="ECO:0000259" key="5">
    <source>
        <dbReference type="Pfam" id="PF00306"/>
    </source>
</evidence>
<comment type="caution">
    <text evidence="6">The sequence shown here is derived from an EMBL/GenBank/DDBJ whole genome shotgun (WGS) entry which is preliminary data.</text>
</comment>
<dbReference type="InterPro" id="IPR005294">
    <property type="entry name" value="ATP_synth_F1_asu"/>
</dbReference>
<dbReference type="InParanoid" id="A0A2V0NSN4"/>
<feature type="domain" description="ATPase F1/V1/A1 complex alpha/beta subunit nucleotide-binding" evidence="4">
    <location>
        <begin position="274"/>
        <end position="394"/>
    </location>
</feature>
<dbReference type="Pfam" id="PF00006">
    <property type="entry name" value="ATP-synt_ab"/>
    <property type="match status" value="1"/>
</dbReference>
<comment type="similarity">
    <text evidence="2">Belongs to the ATPase alpha/beta chains family.</text>
</comment>
<accession>A0A2V0NSN4</accession>
<dbReference type="Gene3D" id="3.40.50.300">
    <property type="entry name" value="P-loop containing nucleotide triphosphate hydrolases"/>
    <property type="match status" value="1"/>
</dbReference>
<dbReference type="GO" id="GO:0005524">
    <property type="term" value="F:ATP binding"/>
    <property type="evidence" value="ECO:0007669"/>
    <property type="project" value="InterPro"/>
</dbReference>
<gene>
    <name evidence="6" type="ORF">Rsub_00649</name>
</gene>
<dbReference type="AlphaFoldDB" id="A0A2V0NSN4"/>
<dbReference type="GO" id="GO:0043531">
    <property type="term" value="F:ADP binding"/>
    <property type="evidence" value="ECO:0007669"/>
    <property type="project" value="TreeGrafter"/>
</dbReference>
<dbReference type="STRING" id="307507.A0A2V0NSN4"/>
<organism evidence="6 7">
    <name type="scientific">Raphidocelis subcapitata</name>
    <dbReference type="NCBI Taxonomy" id="307507"/>
    <lineage>
        <taxon>Eukaryota</taxon>
        <taxon>Viridiplantae</taxon>
        <taxon>Chlorophyta</taxon>
        <taxon>core chlorophytes</taxon>
        <taxon>Chlorophyceae</taxon>
        <taxon>CS clade</taxon>
        <taxon>Sphaeropleales</taxon>
        <taxon>Selenastraceae</taxon>
        <taxon>Raphidocelis</taxon>
    </lineage>
</organism>
<dbReference type="InterPro" id="IPR038376">
    <property type="entry name" value="ATP_synth_asu_C_sf"/>
</dbReference>
<evidence type="ECO:0000313" key="6">
    <source>
        <dbReference type="EMBL" id="GBF87937.1"/>
    </source>
</evidence>
<reference evidence="6 7" key="1">
    <citation type="journal article" date="2018" name="Sci. Rep.">
        <title>Raphidocelis subcapitata (=Pseudokirchneriella subcapitata) provides an insight into genome evolution and environmental adaptations in the Sphaeropleales.</title>
        <authorList>
            <person name="Suzuki S."/>
            <person name="Yamaguchi H."/>
            <person name="Nakajima N."/>
            <person name="Kawachi M."/>
        </authorList>
    </citation>
    <scope>NUCLEOTIDE SEQUENCE [LARGE SCALE GENOMIC DNA]</scope>
    <source>
        <strain evidence="6 7">NIES-35</strain>
    </source>
</reference>
<sequence length="715" mass="73296">MQLAIPGGRAASSCARRGAIHGAFPPALAHRAAGRQRPVAGRGPPPPRARNEEEPDWDREMSIFKERTMRPNQLATLRELESKVSVGRLLWHSDGLAVVSGINSDAPLGTQLAFVSGASGVLLWHRSDNLAFVLVTGGGALLREGEAAECKIKGVLQVVDEAKGPITKKDYELMQAPTGDELWGRVVDFLGRPLPGFDPKTPPPAAGAAAAAAAAAAGAGGGQGASLDEDDAPAAGAGGGAAGPFVGFDKTRPLVNQQVAMKAREQIAESLSTGVKALDILTPLGRGASLLIIGPPGAGKSAAGLDALLGQAGPGGVRAVYASTSQDGAALAAAVETLDHGGVLQNTAVFAAPPGADAGAKLATLFAAAAAGERIRDEGGHALVVMDDISPLLRCWEALVLALAGLGAPLLRQGLIKDEEGRDVVLSPANEQELVDYEGMLVSGAAAQRRGFFSTLFMRAAKMNRTRGGGSMSLLPLVPGRPATGSKQGVDMSKYQTLSEEQKARMAAVLAQREKLEAAVVGPELPTEAVEEFMSISDGQLVLEAGGAAAGRYAANPRLSITRIGSRAYPRVLEDLAPQIRLQLAQADDARRFAGAAADSLIARDDARCRRIAEALRQPPGAPAPLEEQVVMLYAMQHGYADGVAPDEVSAWMARAVQFARQVAPRALREVAETRTLTAAAEKGIANALAALTSHQAAGGGAGGGGGGGGAGGAR</sequence>
<name>A0A2V0NSN4_9CHLO</name>
<feature type="region of interest" description="Disordered" evidence="3">
    <location>
        <begin position="30"/>
        <end position="58"/>
    </location>
</feature>
<dbReference type="InterPro" id="IPR000793">
    <property type="entry name" value="ATP_synth_asu_C"/>
</dbReference>
<evidence type="ECO:0000313" key="7">
    <source>
        <dbReference type="Proteomes" id="UP000247498"/>
    </source>
</evidence>
<proteinExistence type="inferred from homology"/>
<dbReference type="Pfam" id="PF00306">
    <property type="entry name" value="ATP-synt_ab_C"/>
    <property type="match status" value="1"/>
</dbReference>
<dbReference type="SUPFAM" id="SSF52540">
    <property type="entry name" value="P-loop containing nucleoside triphosphate hydrolases"/>
    <property type="match status" value="1"/>
</dbReference>
<evidence type="ECO:0000256" key="2">
    <source>
        <dbReference type="ARBA" id="ARBA00008936"/>
    </source>
</evidence>
<dbReference type="Gene3D" id="1.20.150.20">
    <property type="entry name" value="ATP synthase alpha/beta chain, C-terminal domain"/>
    <property type="match status" value="1"/>
</dbReference>
<dbReference type="InterPro" id="IPR000194">
    <property type="entry name" value="ATPase_F1/V1/A1_a/bsu_nucl-bd"/>
</dbReference>
<dbReference type="OrthoDB" id="30023at2759"/>
<dbReference type="PANTHER" id="PTHR48082:SF2">
    <property type="entry name" value="ATP SYNTHASE SUBUNIT ALPHA, MITOCHONDRIAL"/>
    <property type="match status" value="1"/>
</dbReference>
<evidence type="ECO:0000259" key="4">
    <source>
        <dbReference type="Pfam" id="PF00006"/>
    </source>
</evidence>
<comment type="subcellular location">
    <subcellularLocation>
        <location evidence="1">Membrane</location>
    </subcellularLocation>
</comment>
<protein>
    <submittedName>
        <fullName evidence="6">ATP synthase subunit alpha</fullName>
    </submittedName>
</protein>
<dbReference type="PANTHER" id="PTHR48082">
    <property type="entry name" value="ATP SYNTHASE SUBUNIT ALPHA, MITOCHONDRIAL"/>
    <property type="match status" value="1"/>
</dbReference>
<evidence type="ECO:0000256" key="3">
    <source>
        <dbReference type="SAM" id="MobiDB-lite"/>
    </source>
</evidence>
<dbReference type="InterPro" id="IPR027417">
    <property type="entry name" value="P-loop_NTPase"/>
</dbReference>
<dbReference type="SUPFAM" id="SSF47917">
    <property type="entry name" value="C-terminal domain of alpha and beta subunits of F1 ATP synthase"/>
    <property type="match status" value="1"/>
</dbReference>
<feature type="domain" description="ATP synthase alpha subunit C-terminal" evidence="5">
    <location>
        <begin position="575"/>
        <end position="690"/>
    </location>
</feature>
<dbReference type="GO" id="GO:0046933">
    <property type="term" value="F:proton-transporting ATP synthase activity, rotational mechanism"/>
    <property type="evidence" value="ECO:0007669"/>
    <property type="project" value="InterPro"/>
</dbReference>
<dbReference type="EMBL" id="BDRX01000003">
    <property type="protein sequence ID" value="GBF87937.1"/>
    <property type="molecule type" value="Genomic_DNA"/>
</dbReference>